<dbReference type="Gene3D" id="2.60.40.1250">
    <property type="entry name" value="Thiol:disulfide interchange protein DsbD, N-terminal domain"/>
    <property type="match status" value="1"/>
</dbReference>
<dbReference type="EMBL" id="SULG01000052">
    <property type="protein sequence ID" value="TLD41346.1"/>
    <property type="molecule type" value="Genomic_DNA"/>
</dbReference>
<keyword evidence="3 7" id="KW-0812">Transmembrane</keyword>
<evidence type="ECO:0000256" key="3">
    <source>
        <dbReference type="ARBA" id="ARBA00022692"/>
    </source>
</evidence>
<name>A0A533Q9H7_9BACT</name>
<evidence type="ECO:0000256" key="5">
    <source>
        <dbReference type="ARBA" id="ARBA00022989"/>
    </source>
</evidence>
<feature type="transmembrane region" description="Helical" evidence="7">
    <location>
        <begin position="421"/>
        <end position="442"/>
    </location>
</feature>
<evidence type="ECO:0000256" key="7">
    <source>
        <dbReference type="SAM" id="Phobius"/>
    </source>
</evidence>
<dbReference type="GO" id="GO:0005886">
    <property type="term" value="C:plasma membrane"/>
    <property type="evidence" value="ECO:0007669"/>
    <property type="project" value="UniProtKB-SubCell"/>
</dbReference>
<feature type="transmembrane region" description="Helical" evidence="7">
    <location>
        <begin position="398"/>
        <end position="415"/>
    </location>
</feature>
<evidence type="ECO:0000256" key="1">
    <source>
        <dbReference type="ARBA" id="ARBA00004651"/>
    </source>
</evidence>
<feature type="transmembrane region" description="Helical" evidence="7">
    <location>
        <begin position="322"/>
        <end position="349"/>
    </location>
</feature>
<dbReference type="Proteomes" id="UP000319783">
    <property type="component" value="Unassembled WGS sequence"/>
</dbReference>
<comment type="caution">
    <text evidence="9">The sequence shown here is derived from an EMBL/GenBank/DDBJ whole genome shotgun (WGS) entry which is preliminary data.</text>
</comment>
<evidence type="ECO:0000256" key="4">
    <source>
        <dbReference type="ARBA" id="ARBA00022748"/>
    </source>
</evidence>
<sequence length="610" mass="66562">MNTGFPIKRLFALIFISFLYPLVTFGETPPFKLQGDLLKDHVSADSPIPVTITFTIAPNYYTYKDQVKVESGDPSRFTVTSATLPAGKVKYDQFLEKEVEIYEGQVKINTFLQLSKDTLPGPYHIKLKVHYQGCSDKMCFAPKIEELALPVQVESSGLGVPVLSEGKKLAPPVSQPEEEAEPDGFQKTLESRGLFVSLILIFLAGIGLSFTPCVYPMIPITVAIIGGQAAADQASGRRPLKALILSLIYVLGIAVVYASLGVVAASTGALFGTALQSPWVIGFVVVVFVALALSMFGLYTLRVPSFISDRLGTKTGKGFLGVFIMGLISGIVASPCIGPVLASLLVYIASTGNKFLGFWMLFIFAWGLGVPLIVLGTFSGAIKALPKSGEWMVTIERIFGLLLLGVALYYVRFIISENIFIIILGLFLIITGVFSGGFDRLTSESTTFQRARRAFGLIVFIFGAYFLVGHLIIRGFILPPFSASTPAQVETTKEKIDWISDEEKGLQQAKASGKMALIDFWASWCAACIELDKLTYTNPEVIRELKTLVNIKIDSTNTNDPRVKQLWNKYGIVGLPTVVFVNKDGTVLKDKTITGFVNAQEFLQTLKGLE</sequence>
<keyword evidence="5 7" id="KW-1133">Transmembrane helix</keyword>
<dbReference type="Gene3D" id="3.40.30.10">
    <property type="entry name" value="Glutaredoxin"/>
    <property type="match status" value="1"/>
</dbReference>
<feature type="transmembrane region" description="Helical" evidence="7">
    <location>
        <begin position="355"/>
        <end position="378"/>
    </location>
</feature>
<dbReference type="GO" id="GO:0017004">
    <property type="term" value="P:cytochrome complex assembly"/>
    <property type="evidence" value="ECO:0007669"/>
    <property type="project" value="UniProtKB-KW"/>
</dbReference>
<dbReference type="InterPro" id="IPR012336">
    <property type="entry name" value="Thioredoxin-like_fold"/>
</dbReference>
<dbReference type="PROSITE" id="PS51352">
    <property type="entry name" value="THIOREDOXIN_2"/>
    <property type="match status" value="1"/>
</dbReference>
<dbReference type="Pfam" id="PF02683">
    <property type="entry name" value="DsbD_TM"/>
    <property type="match status" value="1"/>
</dbReference>
<reference evidence="9 10" key="1">
    <citation type="submission" date="2019-04" db="EMBL/GenBank/DDBJ databases">
        <title>Genome of a novel bacterium Candidatus Jettenia ecosi reconstructed from metagenome of an anammox bioreactor.</title>
        <authorList>
            <person name="Mardanov A.V."/>
            <person name="Beletsky A.V."/>
            <person name="Ravin N.V."/>
            <person name="Botchkova E.A."/>
            <person name="Litti Y.V."/>
            <person name="Nozhevnikova A.N."/>
        </authorList>
    </citation>
    <scope>NUCLEOTIDE SEQUENCE [LARGE SCALE GENOMIC DNA]</scope>
    <source>
        <strain evidence="9">J2</strain>
    </source>
</reference>
<feature type="domain" description="Thioredoxin" evidence="8">
    <location>
        <begin position="472"/>
        <end position="610"/>
    </location>
</feature>
<proteinExistence type="predicted"/>
<dbReference type="Pfam" id="PF11412">
    <property type="entry name" value="DsbD_N"/>
    <property type="match status" value="1"/>
</dbReference>
<dbReference type="NCBIfam" id="NF001419">
    <property type="entry name" value="PRK00293.1"/>
    <property type="match status" value="1"/>
</dbReference>
<dbReference type="PANTHER" id="PTHR32234:SF0">
    <property type="entry name" value="THIOL:DISULFIDE INTERCHANGE PROTEIN DSBD"/>
    <property type="match status" value="1"/>
</dbReference>
<dbReference type="InterPro" id="IPR013766">
    <property type="entry name" value="Thioredoxin_domain"/>
</dbReference>
<dbReference type="InterPro" id="IPR036929">
    <property type="entry name" value="DsbDN_sf"/>
</dbReference>
<evidence type="ECO:0000256" key="6">
    <source>
        <dbReference type="ARBA" id="ARBA00023136"/>
    </source>
</evidence>
<keyword evidence="4" id="KW-0201">Cytochrome c-type biogenesis</keyword>
<dbReference type="SUPFAM" id="SSF52833">
    <property type="entry name" value="Thioredoxin-like"/>
    <property type="match status" value="1"/>
</dbReference>
<feature type="transmembrane region" description="Helical" evidence="7">
    <location>
        <begin position="194"/>
        <end position="215"/>
    </location>
</feature>
<gene>
    <name evidence="9" type="ORF">JETT_2406</name>
</gene>
<feature type="transmembrane region" description="Helical" evidence="7">
    <location>
        <begin position="454"/>
        <end position="477"/>
    </location>
</feature>
<protein>
    <submittedName>
        <fullName evidence="9">Cytochrome c-type biogenesis protein DsbD, protein-disulfide reductase</fullName>
    </submittedName>
</protein>
<dbReference type="InterPro" id="IPR036249">
    <property type="entry name" value="Thioredoxin-like_sf"/>
</dbReference>
<dbReference type="AlphaFoldDB" id="A0A533Q9H7"/>
<comment type="subcellular location">
    <subcellularLocation>
        <location evidence="1">Cell membrane</location>
        <topology evidence="1">Multi-pass membrane protein</topology>
    </subcellularLocation>
</comment>
<dbReference type="Pfam" id="PF13098">
    <property type="entry name" value="Thioredoxin_2"/>
    <property type="match status" value="1"/>
</dbReference>
<evidence type="ECO:0000259" key="8">
    <source>
        <dbReference type="PROSITE" id="PS51352"/>
    </source>
</evidence>
<keyword evidence="2" id="KW-1003">Cell membrane</keyword>
<dbReference type="InterPro" id="IPR003834">
    <property type="entry name" value="Cyt_c_assmbl_TM_dom"/>
</dbReference>
<organism evidence="9 10">
    <name type="scientific">Candidatus Jettenia ecosi</name>
    <dbReference type="NCBI Taxonomy" id="2494326"/>
    <lineage>
        <taxon>Bacteria</taxon>
        <taxon>Pseudomonadati</taxon>
        <taxon>Planctomycetota</taxon>
        <taxon>Candidatus Brocadiia</taxon>
        <taxon>Candidatus Brocadiales</taxon>
        <taxon>Candidatus Brocadiaceae</taxon>
        <taxon>Candidatus Jettenia</taxon>
    </lineage>
</organism>
<feature type="transmembrane region" description="Helical" evidence="7">
    <location>
        <begin position="242"/>
        <end position="267"/>
    </location>
</feature>
<dbReference type="GO" id="GO:0015035">
    <property type="term" value="F:protein-disulfide reductase activity"/>
    <property type="evidence" value="ECO:0007669"/>
    <property type="project" value="TreeGrafter"/>
</dbReference>
<accession>A0A533Q9H7</accession>
<dbReference type="GO" id="GO:0045454">
    <property type="term" value="P:cell redox homeostasis"/>
    <property type="evidence" value="ECO:0007669"/>
    <property type="project" value="TreeGrafter"/>
</dbReference>
<feature type="transmembrane region" description="Helical" evidence="7">
    <location>
        <begin position="279"/>
        <end position="301"/>
    </location>
</feature>
<keyword evidence="6 7" id="KW-0472">Membrane</keyword>
<evidence type="ECO:0000313" key="9">
    <source>
        <dbReference type="EMBL" id="TLD41346.1"/>
    </source>
</evidence>
<evidence type="ECO:0000313" key="10">
    <source>
        <dbReference type="Proteomes" id="UP000319783"/>
    </source>
</evidence>
<dbReference type="PANTHER" id="PTHR32234">
    <property type="entry name" value="THIOL:DISULFIDE INTERCHANGE PROTEIN DSBD"/>
    <property type="match status" value="1"/>
</dbReference>
<dbReference type="InterPro" id="IPR028250">
    <property type="entry name" value="DsbDN"/>
</dbReference>
<evidence type="ECO:0000256" key="2">
    <source>
        <dbReference type="ARBA" id="ARBA00022475"/>
    </source>
</evidence>
<dbReference type="SUPFAM" id="SSF74863">
    <property type="entry name" value="Thiol:disulfide interchange protein DsbD, N-terminal domain (DsbD-alpha)"/>
    <property type="match status" value="1"/>
</dbReference>